<dbReference type="PANTHER" id="PTHR23098:SF16">
    <property type="entry name" value="REGULATORY PROTEIN ZESTE"/>
    <property type="match status" value="1"/>
</dbReference>
<evidence type="ECO:0000259" key="6">
    <source>
        <dbReference type="Pfam" id="PF13873"/>
    </source>
</evidence>
<dbReference type="GO" id="GO:0005634">
    <property type="term" value="C:nucleus"/>
    <property type="evidence" value="ECO:0007669"/>
    <property type="project" value="TreeGrafter"/>
</dbReference>
<gene>
    <name evidence="7" type="ORF">NQ314_004533</name>
</gene>
<organism evidence="7 8">
    <name type="scientific">Rhamnusium bicolor</name>
    <dbReference type="NCBI Taxonomy" id="1586634"/>
    <lineage>
        <taxon>Eukaryota</taxon>
        <taxon>Metazoa</taxon>
        <taxon>Ecdysozoa</taxon>
        <taxon>Arthropoda</taxon>
        <taxon>Hexapoda</taxon>
        <taxon>Insecta</taxon>
        <taxon>Pterygota</taxon>
        <taxon>Neoptera</taxon>
        <taxon>Endopterygota</taxon>
        <taxon>Coleoptera</taxon>
        <taxon>Polyphaga</taxon>
        <taxon>Cucujiformia</taxon>
        <taxon>Chrysomeloidea</taxon>
        <taxon>Cerambycidae</taxon>
        <taxon>Lepturinae</taxon>
        <taxon>Rhagiini</taxon>
        <taxon>Rhamnusium</taxon>
    </lineage>
</organism>
<proteinExistence type="predicted"/>
<dbReference type="PANTHER" id="PTHR23098">
    <property type="entry name" value="AGAP001331-PA-RELATED"/>
    <property type="match status" value="1"/>
</dbReference>
<name>A0AAV8ZJA6_9CUCU</name>
<evidence type="ECO:0000256" key="3">
    <source>
        <dbReference type="ARBA" id="ARBA00023015"/>
    </source>
</evidence>
<evidence type="ECO:0000256" key="5">
    <source>
        <dbReference type="ARBA" id="ARBA00025466"/>
    </source>
</evidence>
<accession>A0AAV8ZJA6</accession>
<dbReference type="Proteomes" id="UP001162156">
    <property type="component" value="Unassembled WGS sequence"/>
</dbReference>
<comment type="caution">
    <text evidence="7">The sequence shown here is derived from an EMBL/GenBank/DDBJ whole genome shotgun (WGS) entry which is preliminary data.</text>
</comment>
<sequence length="253" mass="28267">MRVTAEHWKRFLDIAEENPELITNQFCGSNGKAKLNTLWQSVVNSLNSLGYGEKSVAEWSKAVTDWKSKTKTKASKIKIEQSKTGGGITNIVPLNKIEEQLLNLMDKKAIDGDGEVAELGLESQVLEVDPETETLDPGCSSQNENVSDHNYLEIMSGGGSKFKRARPQTIYQINGERKSLLISYDILNLTKDIYLVLQSIDANVKRFADSAEKIRNTLDSYIALNLQSGHFFNESLYGLNNYVPHLLELLLAI</sequence>
<keyword evidence="8" id="KW-1185">Reference proteome</keyword>
<evidence type="ECO:0000256" key="2">
    <source>
        <dbReference type="ARBA" id="ARBA00016807"/>
    </source>
</evidence>
<protein>
    <recommendedName>
        <fullName evidence="2">Regulatory protein zeste</fullName>
    </recommendedName>
</protein>
<reference evidence="7" key="1">
    <citation type="journal article" date="2023" name="Insect Mol. Biol.">
        <title>Genome sequencing provides insights into the evolution of gene families encoding plant cell wall-degrading enzymes in longhorned beetles.</title>
        <authorList>
            <person name="Shin N.R."/>
            <person name="Okamura Y."/>
            <person name="Kirsch R."/>
            <person name="Pauchet Y."/>
        </authorList>
    </citation>
    <scope>NUCLEOTIDE SEQUENCE</scope>
    <source>
        <strain evidence="7">RBIC_L_NR</strain>
    </source>
</reference>
<dbReference type="InterPro" id="IPR028002">
    <property type="entry name" value="Myb_DNA-bind_5"/>
</dbReference>
<dbReference type="EMBL" id="JANEYF010001302">
    <property type="protein sequence ID" value="KAJ8964894.1"/>
    <property type="molecule type" value="Genomic_DNA"/>
</dbReference>
<keyword evidence="4" id="KW-0804">Transcription</keyword>
<feature type="domain" description="Myb/SANT-like DNA-binding" evidence="6">
    <location>
        <begin position="12"/>
        <end position="75"/>
    </location>
</feature>
<comment type="function">
    <text evidence="5">Involved in transvection phenomena (= synapsis-dependent gene expression), where the synaptic pairing of chromosomes carrying genes with which zeste interacts influences the expression of these genes. Zeste binds to DNA and stimulates transcription from a nearby promoter.</text>
</comment>
<evidence type="ECO:0000256" key="4">
    <source>
        <dbReference type="ARBA" id="ARBA00023163"/>
    </source>
</evidence>
<evidence type="ECO:0000313" key="7">
    <source>
        <dbReference type="EMBL" id="KAJ8964894.1"/>
    </source>
</evidence>
<comment type="subunit">
    <text evidence="1">Self-associates forming complexes of several hundred monomers.</text>
</comment>
<dbReference type="Pfam" id="PF13873">
    <property type="entry name" value="Myb_DNA-bind_5"/>
    <property type="match status" value="1"/>
</dbReference>
<dbReference type="AlphaFoldDB" id="A0AAV8ZJA6"/>
<keyword evidence="3" id="KW-0805">Transcription regulation</keyword>
<evidence type="ECO:0000313" key="8">
    <source>
        <dbReference type="Proteomes" id="UP001162156"/>
    </source>
</evidence>
<evidence type="ECO:0000256" key="1">
    <source>
        <dbReference type="ARBA" id="ARBA00011764"/>
    </source>
</evidence>